<reference evidence="3" key="1">
    <citation type="submission" date="2020-05" db="EMBL/GenBank/DDBJ databases">
        <title>Mycena genomes resolve the evolution of fungal bioluminescence.</title>
        <authorList>
            <person name="Tsai I.J."/>
        </authorList>
    </citation>
    <scope>NUCLEOTIDE SEQUENCE</scope>
    <source>
        <strain evidence="3">171206Taipei</strain>
    </source>
</reference>
<comment type="similarity">
    <text evidence="1">Belongs to the peptidase C14B family.</text>
</comment>
<proteinExistence type="inferred from homology"/>
<comment type="caution">
    <text evidence="3">The sequence shown here is derived from an EMBL/GenBank/DDBJ whole genome shotgun (WGS) entry which is preliminary data.</text>
</comment>
<evidence type="ECO:0000259" key="2">
    <source>
        <dbReference type="Pfam" id="PF00656"/>
    </source>
</evidence>
<dbReference type="GeneID" id="59349215"/>
<dbReference type="Pfam" id="PF00656">
    <property type="entry name" value="Peptidase_C14"/>
    <property type="match status" value="1"/>
</dbReference>
<dbReference type="GO" id="GO:0004197">
    <property type="term" value="F:cysteine-type endopeptidase activity"/>
    <property type="evidence" value="ECO:0007669"/>
    <property type="project" value="InterPro"/>
</dbReference>
<evidence type="ECO:0000256" key="1">
    <source>
        <dbReference type="ARBA" id="ARBA00009005"/>
    </source>
</evidence>
<evidence type="ECO:0000313" key="4">
    <source>
        <dbReference type="Proteomes" id="UP000636479"/>
    </source>
</evidence>
<gene>
    <name evidence="3" type="ORF">MIND_01010400</name>
</gene>
<dbReference type="PANTHER" id="PTHR48104:SF30">
    <property type="entry name" value="METACASPASE-1"/>
    <property type="match status" value="1"/>
</dbReference>
<keyword evidence="4" id="KW-1185">Reference proteome</keyword>
<dbReference type="GO" id="GO:0005737">
    <property type="term" value="C:cytoplasm"/>
    <property type="evidence" value="ECO:0007669"/>
    <property type="project" value="TreeGrafter"/>
</dbReference>
<dbReference type="OrthoDB" id="10255174at2759"/>
<accession>A0A8H6SBC0</accession>
<feature type="domain" description="Peptidase C14 caspase" evidence="2">
    <location>
        <begin position="6"/>
        <end position="215"/>
    </location>
</feature>
<dbReference type="GO" id="GO:0006508">
    <property type="term" value="P:proteolysis"/>
    <property type="evidence" value="ECO:0007669"/>
    <property type="project" value="InterPro"/>
</dbReference>
<organism evidence="3 4">
    <name type="scientific">Mycena indigotica</name>
    <dbReference type="NCBI Taxonomy" id="2126181"/>
    <lineage>
        <taxon>Eukaryota</taxon>
        <taxon>Fungi</taxon>
        <taxon>Dikarya</taxon>
        <taxon>Basidiomycota</taxon>
        <taxon>Agaricomycotina</taxon>
        <taxon>Agaricomycetes</taxon>
        <taxon>Agaricomycetidae</taxon>
        <taxon>Agaricales</taxon>
        <taxon>Marasmiineae</taxon>
        <taxon>Mycenaceae</taxon>
        <taxon>Mycena</taxon>
    </lineage>
</organism>
<dbReference type="InterPro" id="IPR050452">
    <property type="entry name" value="Metacaspase"/>
</dbReference>
<protein>
    <recommendedName>
        <fullName evidence="2">Peptidase C14 caspase domain-containing protein</fullName>
    </recommendedName>
</protein>
<dbReference type="Proteomes" id="UP000636479">
    <property type="component" value="Unassembled WGS sequence"/>
</dbReference>
<dbReference type="PANTHER" id="PTHR48104">
    <property type="entry name" value="METACASPASE-4"/>
    <property type="match status" value="1"/>
</dbReference>
<dbReference type="InterPro" id="IPR011600">
    <property type="entry name" value="Pept_C14_caspase"/>
</dbReference>
<dbReference type="RefSeq" id="XP_037216093.1">
    <property type="nucleotide sequence ID" value="XM_037366699.1"/>
</dbReference>
<evidence type="ECO:0000313" key="3">
    <source>
        <dbReference type="EMBL" id="KAF7294730.1"/>
    </source>
</evidence>
<dbReference type="EMBL" id="JACAZF010000009">
    <property type="protein sequence ID" value="KAF7294730.1"/>
    <property type="molecule type" value="Genomic_DNA"/>
</dbReference>
<dbReference type="Gene3D" id="3.40.50.1460">
    <property type="match status" value="1"/>
</dbReference>
<dbReference type="AlphaFoldDB" id="A0A8H6SBC0"/>
<sequence>MPPQLFALCIGIDECAHPEIENLQGCEKDVMSLRDALLLGYPDAQILSLTNQAATRKGILDSLKRHLIANDHILVDDPILIYFAGYGQRFEGKERDVDALIPYDYAQDVPPIFDVTLHGLLNMLVQAKGPNVTVILDCCFSPALILSAANIRRIQTPSWPSHLADLRRENSLVGYRGFFDNQSYVLIAASNRNKHCAETPSGAFFTQSMVSAMRSSWLLSCRELTVRTQNWEIGTAGQVSACYGPYLDRLLFMPPKLLPITKLRVFSSNVDLGVDSVEDPLFHASRRWNANVVVRTSSQTEANMQRLDRLTARYGTLSIPFALAKTPQVLNGVARFNYYLNLRPSCKRSWVQRFRALRQWRKSDSPSSIEIYHFKPDEEGDGEDDAWISENILHNGVALLDDVPNDHLLGLKITNTSDQSMYPYVFHFDTDTYEITELYSPLREDEGMEPKVLKPHESLIFGRSRASNAPTFCVPESPFRIILDEDKVERTAQIFKIILAQKPVVLRYMEQASPMTSGEERTRGPTLTRRFQAYGKRTQ</sequence>
<name>A0A8H6SBC0_9AGAR</name>